<dbReference type="Proteomes" id="UP000612009">
    <property type="component" value="Unassembled WGS sequence"/>
</dbReference>
<dbReference type="CDD" id="cd10931">
    <property type="entry name" value="CE4_u7"/>
    <property type="match status" value="1"/>
</dbReference>
<comment type="caution">
    <text evidence="1">The sequence shown here is derived from an EMBL/GenBank/DDBJ whole genome shotgun (WGS) entry which is preliminary data.</text>
</comment>
<gene>
    <name evidence="1" type="ORF">LAKADJCE_00472</name>
</gene>
<dbReference type="AlphaFoldDB" id="A0A811TA77"/>
<accession>A0A811TA77</accession>
<dbReference type="InterPro" id="IPR011330">
    <property type="entry name" value="Glyco_hydro/deAcase_b/a-brl"/>
</dbReference>
<evidence type="ECO:0008006" key="3">
    <source>
        <dbReference type="Google" id="ProtNLM"/>
    </source>
</evidence>
<evidence type="ECO:0000313" key="1">
    <source>
        <dbReference type="EMBL" id="CAD6493231.1"/>
    </source>
</evidence>
<name>A0A811TA77_9EURY</name>
<dbReference type="Gene3D" id="3.20.20.370">
    <property type="entry name" value="Glycoside hydrolase/deacetylase"/>
    <property type="match status" value="1"/>
</dbReference>
<dbReference type="SUPFAM" id="SSF88713">
    <property type="entry name" value="Glycoside hydrolase/deacetylase"/>
    <property type="match status" value="1"/>
</dbReference>
<dbReference type="GO" id="GO:0005975">
    <property type="term" value="P:carbohydrate metabolic process"/>
    <property type="evidence" value="ECO:0007669"/>
    <property type="project" value="InterPro"/>
</dbReference>
<protein>
    <recommendedName>
        <fullName evidence="3">NodB homology domain-containing protein</fullName>
    </recommendedName>
</protein>
<reference evidence="1" key="1">
    <citation type="submission" date="2020-10" db="EMBL/GenBank/DDBJ databases">
        <authorList>
            <person name="Hahn C.J."/>
            <person name="Laso-Perez R."/>
            <person name="Vulcano F."/>
            <person name="Vaziourakis K.-M."/>
            <person name="Stokke R."/>
            <person name="Steen I.H."/>
            <person name="Teske A."/>
            <person name="Boetius A."/>
            <person name="Liebeke M."/>
            <person name="Amann R."/>
            <person name="Knittel K."/>
        </authorList>
    </citation>
    <scope>NUCLEOTIDE SEQUENCE</scope>
    <source>
        <strain evidence="1">Gfbio:e3339647-f889-4370-9287-4fb5cb688e4c:AG392J18_GoMArc1</strain>
    </source>
</reference>
<sequence length="344" mass="40669">MIEVLKQNKELWELFTRREEYTSPISDRFQRFPHYLSKHRNILEPEVSKFLIENGLNVEYPEDKKFAVCLTHDIDVVHLSKLSTMYGAAKSLMQYQTKSAFKMLFSDINKNWNHWWNFKDIMALEGKYGAKSSFYFLTLDEEDLDFNFKVEDLEQEISNIADNGWEVGLHGGHEAYNSLDEIKEKKERLEKVLGKAVIGYRNHYLKFKVPDTWELLSKAGFKYDTTFGYADCVGFRNGMCHPFKPFNLDTNEEIDILEIPLTIMDCTLFDYMKQDMKGAWEVTKLLIDTVERYNGVITILWHNTYMAGENLKFYEKILKYCYEKGAWMTSGEEICEWWSKGDWV</sequence>
<evidence type="ECO:0000313" key="2">
    <source>
        <dbReference type="Proteomes" id="UP000612009"/>
    </source>
</evidence>
<proteinExistence type="predicted"/>
<organism evidence="1 2">
    <name type="scientific">Candidatus Argoarchaeum ethanivorans</name>
    <dbReference type="NCBI Taxonomy" id="2608793"/>
    <lineage>
        <taxon>Archaea</taxon>
        <taxon>Methanobacteriati</taxon>
        <taxon>Methanobacteriota</taxon>
        <taxon>Stenosarchaea group</taxon>
        <taxon>Methanomicrobia</taxon>
        <taxon>Methanosarcinales</taxon>
        <taxon>Methanosarcinales incertae sedis</taxon>
        <taxon>GOM Arc I cluster</taxon>
        <taxon>Candidatus Argoarchaeum</taxon>
    </lineage>
</organism>
<dbReference type="EMBL" id="CAJHIR010000023">
    <property type="protein sequence ID" value="CAD6493231.1"/>
    <property type="molecule type" value="Genomic_DNA"/>
</dbReference>